<dbReference type="Gene3D" id="1.25.70.10">
    <property type="entry name" value="Transcription termination factor 3, mitochondrial"/>
    <property type="match status" value="2"/>
</dbReference>
<evidence type="ECO:0000256" key="3">
    <source>
        <dbReference type="ARBA" id="ARBA00011245"/>
    </source>
</evidence>
<evidence type="ECO:0000256" key="1">
    <source>
        <dbReference type="ARBA" id="ARBA00004173"/>
    </source>
</evidence>
<comment type="subcellular location">
    <subcellularLocation>
        <location evidence="1">Mitochondrion</location>
    </subcellularLocation>
</comment>
<reference evidence="13 14" key="1">
    <citation type="submission" date="2024-09" db="EMBL/GenBank/DDBJ databases">
        <title>A chromosome-level genome assembly of Gray's grenadier anchovy, Coilia grayii.</title>
        <authorList>
            <person name="Fu Z."/>
        </authorList>
    </citation>
    <scope>NUCLEOTIDE SEQUENCE [LARGE SCALE GENOMIC DNA]</scope>
    <source>
        <strain evidence="13">G4</strain>
        <tissue evidence="13">Muscle</tissue>
    </source>
</reference>
<comment type="caution">
    <text evidence="13">The sequence shown here is derived from an EMBL/GenBank/DDBJ whole genome shotgun (WGS) entry which is preliminary data.</text>
</comment>
<evidence type="ECO:0000256" key="7">
    <source>
        <dbReference type="ARBA" id="ARBA00022946"/>
    </source>
</evidence>
<dbReference type="EMBL" id="JBHFQA010000021">
    <property type="protein sequence ID" value="KAL2080291.1"/>
    <property type="molecule type" value="Genomic_DNA"/>
</dbReference>
<gene>
    <name evidence="13" type="ORF">ACEWY4_024084</name>
</gene>
<evidence type="ECO:0000256" key="9">
    <source>
        <dbReference type="ARBA" id="ARBA00023125"/>
    </source>
</evidence>
<keyword evidence="7" id="KW-0809">Transit peptide</keyword>
<protein>
    <recommendedName>
        <fullName evidence="15">Mitochondrial transcription termination factor 1</fullName>
    </recommendedName>
</protein>
<dbReference type="InterPro" id="IPR038538">
    <property type="entry name" value="MTERF_sf"/>
</dbReference>
<evidence type="ECO:0000256" key="6">
    <source>
        <dbReference type="ARBA" id="ARBA00022737"/>
    </source>
</evidence>
<evidence type="ECO:0000313" key="14">
    <source>
        <dbReference type="Proteomes" id="UP001591681"/>
    </source>
</evidence>
<evidence type="ECO:0000256" key="11">
    <source>
        <dbReference type="ARBA" id="ARBA00023163"/>
    </source>
</evidence>
<comment type="function">
    <text evidence="12">Transcription termination factor. Binds to a 28 bp region within the tRNA(Leu(uur)) gene at a position immediately adjacent to and downstream of the 16S rRNA gene; this region comprises a tridecamer sequence critical for directing accurate termination. Binds DNA along the major grove and promotes DNA bending and partial unwinding. Promotes base flipping. Transcription termination activity appears to be polarized with highest specificity for transcripts initiated on the light strand.</text>
</comment>
<dbReference type="SMART" id="SM00733">
    <property type="entry name" value="Mterf"/>
    <property type="match status" value="6"/>
</dbReference>
<dbReference type="PANTHER" id="PTHR15437">
    <property type="entry name" value="TRANSCRIPTION TERMINATION FACTOR, MITOCHONDRIAL"/>
    <property type="match status" value="1"/>
</dbReference>
<evidence type="ECO:0000313" key="13">
    <source>
        <dbReference type="EMBL" id="KAL2080291.1"/>
    </source>
</evidence>
<evidence type="ECO:0000256" key="8">
    <source>
        <dbReference type="ARBA" id="ARBA00023015"/>
    </source>
</evidence>
<dbReference type="InterPro" id="IPR003690">
    <property type="entry name" value="MTERF"/>
</dbReference>
<keyword evidence="9" id="KW-0238">DNA-binding</keyword>
<proteinExistence type="inferred from homology"/>
<comment type="similarity">
    <text evidence="2">Belongs to the mTERF family.</text>
</comment>
<evidence type="ECO:0008006" key="15">
    <source>
        <dbReference type="Google" id="ProtNLM"/>
    </source>
</evidence>
<comment type="subunit">
    <text evidence="3">Monomer.</text>
</comment>
<evidence type="ECO:0000256" key="12">
    <source>
        <dbReference type="ARBA" id="ARBA00037520"/>
    </source>
</evidence>
<evidence type="ECO:0000256" key="2">
    <source>
        <dbReference type="ARBA" id="ARBA00007692"/>
    </source>
</evidence>
<sequence length="375" mass="42740">MAIPLVRASLNLHRTITQPCLLASLQFVRTLVSKPIQTPQDADKETENKLLLDNLKVLGVDVIMARKRQPGVLRRTNTNEHGLVQFLKTKGASREVVASIISRFPRSITRSREHLEERWQLWRSVFQSDDEVVSILNRSPESFFRSSDNDNLEKNIVFLSSLGLNSRDLHRLLTTAPRTFSNSVELNRQMVELLQEICLNLGGNEPSKFAKAVISKNLYILIRSTKRVEANVEFLQSALGLKNSDLLTFLQGSGAEILDISHEILKRNFRMLQEKLNSVGGTKSDAFKIITNYASILYLSPERFSDKVDCLLKEGITVKQIIEKPKVLDFSLDNLQWRLDELRKLDYDFSLNGITILDSSKKRFEAKLIKLCSLN</sequence>
<keyword evidence="10" id="KW-0496">Mitochondrion</keyword>
<dbReference type="GO" id="GO:0005739">
    <property type="term" value="C:mitochondrion"/>
    <property type="evidence" value="ECO:0007669"/>
    <property type="project" value="UniProtKB-SubCell"/>
</dbReference>
<evidence type="ECO:0000256" key="4">
    <source>
        <dbReference type="ARBA" id="ARBA00022472"/>
    </source>
</evidence>
<keyword evidence="11" id="KW-0804">Transcription</keyword>
<organism evidence="13 14">
    <name type="scientific">Coilia grayii</name>
    <name type="common">Gray's grenadier anchovy</name>
    <dbReference type="NCBI Taxonomy" id="363190"/>
    <lineage>
        <taxon>Eukaryota</taxon>
        <taxon>Metazoa</taxon>
        <taxon>Chordata</taxon>
        <taxon>Craniata</taxon>
        <taxon>Vertebrata</taxon>
        <taxon>Euteleostomi</taxon>
        <taxon>Actinopterygii</taxon>
        <taxon>Neopterygii</taxon>
        <taxon>Teleostei</taxon>
        <taxon>Clupei</taxon>
        <taxon>Clupeiformes</taxon>
        <taxon>Clupeoidei</taxon>
        <taxon>Engraulidae</taxon>
        <taxon>Coilinae</taxon>
        <taxon>Coilia</taxon>
    </lineage>
</organism>
<dbReference type="PANTHER" id="PTHR15437:SF2">
    <property type="entry name" value="TRANSCRIPTION TERMINATION FACTOR 1, MITOCHONDRIAL"/>
    <property type="match status" value="1"/>
</dbReference>
<keyword evidence="5" id="KW-0597">Phosphoprotein</keyword>
<keyword evidence="4" id="KW-0806">Transcription termination</keyword>
<name>A0ABD1IZC7_9TELE</name>
<accession>A0ABD1IZC7</accession>
<evidence type="ECO:0000256" key="5">
    <source>
        <dbReference type="ARBA" id="ARBA00022553"/>
    </source>
</evidence>
<keyword evidence="8" id="KW-0805">Transcription regulation</keyword>
<dbReference type="Pfam" id="PF02536">
    <property type="entry name" value="mTERF"/>
    <property type="match status" value="1"/>
</dbReference>
<dbReference type="GO" id="GO:0006353">
    <property type="term" value="P:DNA-templated transcription termination"/>
    <property type="evidence" value="ECO:0007669"/>
    <property type="project" value="UniProtKB-KW"/>
</dbReference>
<evidence type="ECO:0000256" key="10">
    <source>
        <dbReference type="ARBA" id="ARBA00023128"/>
    </source>
</evidence>
<keyword evidence="6" id="KW-0677">Repeat</keyword>
<dbReference type="AlphaFoldDB" id="A0ABD1IZC7"/>
<keyword evidence="14" id="KW-1185">Reference proteome</keyword>
<dbReference type="Proteomes" id="UP001591681">
    <property type="component" value="Unassembled WGS sequence"/>
</dbReference>
<dbReference type="GO" id="GO:0003677">
    <property type="term" value="F:DNA binding"/>
    <property type="evidence" value="ECO:0007669"/>
    <property type="project" value="UniProtKB-KW"/>
</dbReference>